<dbReference type="EC" id="2.7.13.3" evidence="3"/>
<evidence type="ECO:0000256" key="12">
    <source>
        <dbReference type="ARBA" id="ARBA00023012"/>
    </source>
</evidence>
<evidence type="ECO:0000256" key="3">
    <source>
        <dbReference type="ARBA" id="ARBA00012438"/>
    </source>
</evidence>
<sequence>MRLFKNKEVQLTIGILLVLLIVLGTILVCIFGSFARTANTVQLKQNMAVIGALTKKYPQLEEDIVNNYTKGFQNNYEYGRDILEKYSYNESLSIDKNTALQKDAMKSYIRICVTIAIFALLIAILLISAFNRVFSKIQKLSFKAEAVIEGQYSPAAGEMEEGDIGFLTYQINTMAERLGENVQALKNDKLFLKKLMTDISHQLKTPLASLIMFNDILENDKTMPEQERIRFLSESKNQLDRMEWLIKNMMKMAKLEAKVVEFDKKEALIAGTVQRGIAALQVIASERNIRIGVSGDEGVKAIHDINWTAEAFSNIIKNSIEHSKSSSEINISWEENNVFVQIVISDNGTGISREELPRIFDRFYKGSGSSSPTNVGIGLYITKTIIEGQGGSIYACSKEGQGAKFVIRLMKVLIS</sequence>
<proteinExistence type="predicted"/>
<comment type="caution">
    <text evidence="16">The sequence shown here is derived from an EMBL/GenBank/DDBJ whole genome shotgun (WGS) entry which is preliminary data.</text>
</comment>
<dbReference type="Gene3D" id="1.10.287.130">
    <property type="match status" value="1"/>
</dbReference>
<keyword evidence="4" id="KW-1003">Cell membrane</keyword>
<dbReference type="SMART" id="SM00387">
    <property type="entry name" value="HATPase_c"/>
    <property type="match status" value="1"/>
</dbReference>
<dbReference type="InterPro" id="IPR003594">
    <property type="entry name" value="HATPase_dom"/>
</dbReference>
<keyword evidence="6" id="KW-0808">Transferase</keyword>
<dbReference type="SMART" id="SM00388">
    <property type="entry name" value="HisKA"/>
    <property type="match status" value="1"/>
</dbReference>
<organism evidence="16 17">
    <name type="scientific">Ruminiclostridium sufflavum DSM 19573</name>
    <dbReference type="NCBI Taxonomy" id="1121337"/>
    <lineage>
        <taxon>Bacteria</taxon>
        <taxon>Bacillati</taxon>
        <taxon>Bacillota</taxon>
        <taxon>Clostridia</taxon>
        <taxon>Eubacteriales</taxon>
        <taxon>Oscillospiraceae</taxon>
        <taxon>Ruminiclostridium</taxon>
    </lineage>
</organism>
<dbReference type="CDD" id="cd00082">
    <property type="entry name" value="HisKA"/>
    <property type="match status" value="1"/>
</dbReference>
<comment type="subcellular location">
    <subcellularLocation>
        <location evidence="2">Cell membrane</location>
        <topology evidence="2">Multi-pass membrane protein</topology>
    </subcellularLocation>
</comment>
<dbReference type="GO" id="GO:0000155">
    <property type="term" value="F:phosphorelay sensor kinase activity"/>
    <property type="evidence" value="ECO:0007669"/>
    <property type="project" value="InterPro"/>
</dbReference>
<dbReference type="Proteomes" id="UP000248132">
    <property type="component" value="Unassembled WGS sequence"/>
</dbReference>
<protein>
    <recommendedName>
        <fullName evidence="3">histidine kinase</fullName>
        <ecNumber evidence="3">2.7.13.3</ecNumber>
    </recommendedName>
</protein>
<feature type="domain" description="Histidine kinase" evidence="15">
    <location>
        <begin position="198"/>
        <end position="413"/>
    </location>
</feature>
<dbReference type="Pfam" id="PF00512">
    <property type="entry name" value="HisKA"/>
    <property type="match status" value="1"/>
</dbReference>
<dbReference type="OrthoDB" id="9773956at2"/>
<dbReference type="GO" id="GO:0005886">
    <property type="term" value="C:plasma membrane"/>
    <property type="evidence" value="ECO:0007669"/>
    <property type="project" value="UniProtKB-SubCell"/>
</dbReference>
<evidence type="ECO:0000256" key="7">
    <source>
        <dbReference type="ARBA" id="ARBA00022692"/>
    </source>
</evidence>
<dbReference type="GO" id="GO:0005524">
    <property type="term" value="F:ATP binding"/>
    <property type="evidence" value="ECO:0007669"/>
    <property type="project" value="UniProtKB-KW"/>
</dbReference>
<keyword evidence="11 14" id="KW-1133">Transmembrane helix</keyword>
<dbReference type="Gene3D" id="6.10.340.10">
    <property type="match status" value="1"/>
</dbReference>
<dbReference type="SUPFAM" id="SSF47384">
    <property type="entry name" value="Homodimeric domain of signal transducing histidine kinase"/>
    <property type="match status" value="1"/>
</dbReference>
<dbReference type="AlphaFoldDB" id="A0A318XKR9"/>
<dbReference type="InterPro" id="IPR050398">
    <property type="entry name" value="HssS/ArlS-like"/>
</dbReference>
<evidence type="ECO:0000313" key="17">
    <source>
        <dbReference type="Proteomes" id="UP000248132"/>
    </source>
</evidence>
<feature type="transmembrane region" description="Helical" evidence="14">
    <location>
        <begin position="12"/>
        <end position="35"/>
    </location>
</feature>
<dbReference type="CDD" id="cd00075">
    <property type="entry name" value="HATPase"/>
    <property type="match status" value="1"/>
</dbReference>
<dbReference type="PROSITE" id="PS50109">
    <property type="entry name" value="HIS_KIN"/>
    <property type="match status" value="1"/>
</dbReference>
<keyword evidence="8" id="KW-0547">Nucleotide-binding</keyword>
<evidence type="ECO:0000256" key="9">
    <source>
        <dbReference type="ARBA" id="ARBA00022777"/>
    </source>
</evidence>
<accession>A0A318XKR9</accession>
<comment type="catalytic activity">
    <reaction evidence="1">
        <text>ATP + protein L-histidine = ADP + protein N-phospho-L-histidine.</text>
        <dbReference type="EC" id="2.7.13.3"/>
    </reaction>
</comment>
<dbReference type="InterPro" id="IPR005467">
    <property type="entry name" value="His_kinase_dom"/>
</dbReference>
<dbReference type="InterPro" id="IPR036097">
    <property type="entry name" value="HisK_dim/P_sf"/>
</dbReference>
<dbReference type="InterPro" id="IPR004358">
    <property type="entry name" value="Sig_transdc_His_kin-like_C"/>
</dbReference>
<evidence type="ECO:0000256" key="11">
    <source>
        <dbReference type="ARBA" id="ARBA00022989"/>
    </source>
</evidence>
<evidence type="ECO:0000256" key="14">
    <source>
        <dbReference type="SAM" id="Phobius"/>
    </source>
</evidence>
<evidence type="ECO:0000256" key="5">
    <source>
        <dbReference type="ARBA" id="ARBA00022553"/>
    </source>
</evidence>
<dbReference type="Pfam" id="PF02518">
    <property type="entry name" value="HATPase_c"/>
    <property type="match status" value="1"/>
</dbReference>
<evidence type="ECO:0000313" key="16">
    <source>
        <dbReference type="EMBL" id="PYG87780.1"/>
    </source>
</evidence>
<keyword evidence="5" id="KW-0597">Phosphoprotein</keyword>
<keyword evidence="13 14" id="KW-0472">Membrane</keyword>
<evidence type="ECO:0000256" key="4">
    <source>
        <dbReference type="ARBA" id="ARBA00022475"/>
    </source>
</evidence>
<gene>
    <name evidence="16" type="ORF">LY28_01800</name>
</gene>
<dbReference type="InterPro" id="IPR003661">
    <property type="entry name" value="HisK_dim/P_dom"/>
</dbReference>
<feature type="transmembrane region" description="Helical" evidence="14">
    <location>
        <begin position="108"/>
        <end position="130"/>
    </location>
</feature>
<keyword evidence="17" id="KW-1185">Reference proteome</keyword>
<dbReference type="SUPFAM" id="SSF55874">
    <property type="entry name" value="ATPase domain of HSP90 chaperone/DNA topoisomerase II/histidine kinase"/>
    <property type="match status" value="1"/>
</dbReference>
<dbReference type="InterPro" id="IPR036890">
    <property type="entry name" value="HATPase_C_sf"/>
</dbReference>
<evidence type="ECO:0000256" key="8">
    <source>
        <dbReference type="ARBA" id="ARBA00022741"/>
    </source>
</evidence>
<reference evidence="16 17" key="1">
    <citation type="submission" date="2018-06" db="EMBL/GenBank/DDBJ databases">
        <title>Genomic Encyclopedia of Type Strains, Phase I: the one thousand microbial genomes (KMG-I) project.</title>
        <authorList>
            <person name="Kyrpides N."/>
        </authorList>
    </citation>
    <scope>NUCLEOTIDE SEQUENCE [LARGE SCALE GENOMIC DNA]</scope>
    <source>
        <strain evidence="16 17">DSM 19573</strain>
    </source>
</reference>
<evidence type="ECO:0000256" key="2">
    <source>
        <dbReference type="ARBA" id="ARBA00004651"/>
    </source>
</evidence>
<dbReference type="Gene3D" id="3.30.565.10">
    <property type="entry name" value="Histidine kinase-like ATPase, C-terminal domain"/>
    <property type="match status" value="1"/>
</dbReference>
<keyword evidence="7 14" id="KW-0812">Transmembrane</keyword>
<name>A0A318XKR9_9FIRM</name>
<keyword evidence="10" id="KW-0067">ATP-binding</keyword>
<evidence type="ECO:0000256" key="13">
    <source>
        <dbReference type="ARBA" id="ARBA00023136"/>
    </source>
</evidence>
<evidence type="ECO:0000256" key="10">
    <source>
        <dbReference type="ARBA" id="ARBA00022840"/>
    </source>
</evidence>
<dbReference type="PANTHER" id="PTHR45528">
    <property type="entry name" value="SENSOR HISTIDINE KINASE CPXA"/>
    <property type="match status" value="1"/>
</dbReference>
<dbReference type="PRINTS" id="PR00344">
    <property type="entry name" value="BCTRLSENSOR"/>
</dbReference>
<evidence type="ECO:0000256" key="6">
    <source>
        <dbReference type="ARBA" id="ARBA00022679"/>
    </source>
</evidence>
<keyword evidence="9 16" id="KW-0418">Kinase</keyword>
<evidence type="ECO:0000256" key="1">
    <source>
        <dbReference type="ARBA" id="ARBA00000085"/>
    </source>
</evidence>
<dbReference type="PANTHER" id="PTHR45528:SF1">
    <property type="entry name" value="SENSOR HISTIDINE KINASE CPXA"/>
    <property type="match status" value="1"/>
</dbReference>
<keyword evidence="12" id="KW-0902">Two-component regulatory system</keyword>
<dbReference type="EMBL" id="QKMR01000009">
    <property type="protein sequence ID" value="PYG87780.1"/>
    <property type="molecule type" value="Genomic_DNA"/>
</dbReference>
<evidence type="ECO:0000259" key="15">
    <source>
        <dbReference type="PROSITE" id="PS50109"/>
    </source>
</evidence>